<dbReference type="RefSeq" id="WP_072813775.1">
    <property type="nucleotide sequence ID" value="NZ_JAHWLX010000177.1"/>
</dbReference>
<organism evidence="2 3">
    <name type="scientific">Rhodococcus zopfii</name>
    <dbReference type="NCBI Taxonomy" id="43772"/>
    <lineage>
        <taxon>Bacteria</taxon>
        <taxon>Bacillati</taxon>
        <taxon>Actinomycetota</taxon>
        <taxon>Actinomycetes</taxon>
        <taxon>Mycobacteriales</taxon>
        <taxon>Nocardiaceae</taxon>
        <taxon>Rhodococcus</taxon>
    </lineage>
</organism>
<protein>
    <submittedName>
        <fullName evidence="2">Uncharacterized protein</fullName>
    </submittedName>
</protein>
<feature type="compositionally biased region" description="Basic and acidic residues" evidence="1">
    <location>
        <begin position="44"/>
        <end position="60"/>
    </location>
</feature>
<gene>
    <name evidence="2" type="ORF">F8M49_06840</name>
</gene>
<dbReference type="EMBL" id="WBMO01000001">
    <property type="protein sequence ID" value="MDV2475214.1"/>
    <property type="molecule type" value="Genomic_DNA"/>
</dbReference>
<keyword evidence="3" id="KW-1185">Reference proteome</keyword>
<feature type="region of interest" description="Disordered" evidence="1">
    <location>
        <begin position="44"/>
        <end position="70"/>
    </location>
</feature>
<dbReference type="Proteomes" id="UP001275440">
    <property type="component" value="Unassembled WGS sequence"/>
</dbReference>
<sequence length="70" mass="7944">MLEFAVIVVFMLVVAIGTEPVGRRYGIATRGTGRTWMRLNHFRPQDPRRSEEPVAGEDRFVMPARGAPHH</sequence>
<name>A0ABU3WMK6_9NOCA</name>
<reference evidence="2 3" key="1">
    <citation type="submission" date="2019-10" db="EMBL/GenBank/DDBJ databases">
        <title>Draft Genome Assembly of Rhodococcus zopfii DSM44189.</title>
        <authorList>
            <person name="Sutton J.M."/>
            <person name="Akob D.M."/>
            <person name="Bushman T.J."/>
        </authorList>
    </citation>
    <scope>NUCLEOTIDE SEQUENCE [LARGE SCALE GENOMIC DNA]</scope>
    <source>
        <strain evidence="2 3">DSM 44189</strain>
    </source>
</reference>
<evidence type="ECO:0000313" key="2">
    <source>
        <dbReference type="EMBL" id="MDV2475214.1"/>
    </source>
</evidence>
<evidence type="ECO:0000313" key="3">
    <source>
        <dbReference type="Proteomes" id="UP001275440"/>
    </source>
</evidence>
<comment type="caution">
    <text evidence="2">The sequence shown here is derived from an EMBL/GenBank/DDBJ whole genome shotgun (WGS) entry which is preliminary data.</text>
</comment>
<proteinExistence type="predicted"/>
<evidence type="ECO:0000256" key="1">
    <source>
        <dbReference type="SAM" id="MobiDB-lite"/>
    </source>
</evidence>
<accession>A0ABU3WMK6</accession>